<dbReference type="InterPro" id="IPR050595">
    <property type="entry name" value="Bact_response_regulator"/>
</dbReference>
<proteinExistence type="predicted"/>
<protein>
    <submittedName>
        <fullName evidence="4">Transcriptional regulatory protein PhoP</fullName>
    </submittedName>
</protein>
<dbReference type="InterPro" id="IPR011006">
    <property type="entry name" value="CheY-like_superfamily"/>
</dbReference>
<dbReference type="EMBL" id="UXAW01000071">
    <property type="protein sequence ID" value="VDC29396.1"/>
    <property type="molecule type" value="Genomic_DNA"/>
</dbReference>
<evidence type="ECO:0000256" key="1">
    <source>
        <dbReference type="ARBA" id="ARBA00022553"/>
    </source>
</evidence>
<dbReference type="SMART" id="SM00448">
    <property type="entry name" value="REC"/>
    <property type="match status" value="1"/>
</dbReference>
<dbReference type="OrthoDB" id="7831674at2"/>
<dbReference type="PANTHER" id="PTHR44591">
    <property type="entry name" value="STRESS RESPONSE REGULATOR PROTEIN 1"/>
    <property type="match status" value="1"/>
</dbReference>
<dbReference type="GO" id="GO:0000160">
    <property type="term" value="P:phosphorelay signal transduction system"/>
    <property type="evidence" value="ECO:0007669"/>
    <property type="project" value="InterPro"/>
</dbReference>
<dbReference type="RefSeq" id="WP_124087063.1">
    <property type="nucleotide sequence ID" value="NZ_UXAW01000071.1"/>
</dbReference>
<keyword evidence="5" id="KW-1185">Reference proteome</keyword>
<accession>A0A3P5XDI7</accession>
<dbReference type="Pfam" id="PF00072">
    <property type="entry name" value="Response_reg"/>
    <property type="match status" value="1"/>
</dbReference>
<keyword evidence="1 2" id="KW-0597">Phosphoprotein</keyword>
<dbReference type="SUPFAM" id="SSF52172">
    <property type="entry name" value="CheY-like"/>
    <property type="match status" value="1"/>
</dbReference>
<feature type="modified residue" description="4-aspartylphosphate" evidence="2">
    <location>
        <position position="76"/>
    </location>
</feature>
<evidence type="ECO:0000259" key="3">
    <source>
        <dbReference type="PROSITE" id="PS50110"/>
    </source>
</evidence>
<dbReference type="InterPro" id="IPR001789">
    <property type="entry name" value="Sig_transdc_resp-reg_receiver"/>
</dbReference>
<organism evidence="4 5">
    <name type="scientific">Pseudogemmobacter humi</name>
    <dbReference type="NCBI Taxonomy" id="2483812"/>
    <lineage>
        <taxon>Bacteria</taxon>
        <taxon>Pseudomonadati</taxon>
        <taxon>Pseudomonadota</taxon>
        <taxon>Alphaproteobacteria</taxon>
        <taxon>Rhodobacterales</taxon>
        <taxon>Paracoccaceae</taxon>
        <taxon>Pseudogemmobacter</taxon>
    </lineage>
</organism>
<dbReference type="PROSITE" id="PS50110">
    <property type="entry name" value="RESPONSE_REGULATORY"/>
    <property type="match status" value="1"/>
</dbReference>
<dbReference type="Gene3D" id="3.40.50.2300">
    <property type="match status" value="1"/>
</dbReference>
<dbReference type="PANTHER" id="PTHR44591:SF3">
    <property type="entry name" value="RESPONSE REGULATORY DOMAIN-CONTAINING PROTEIN"/>
    <property type="match status" value="1"/>
</dbReference>
<dbReference type="CDD" id="cd00156">
    <property type="entry name" value="REC"/>
    <property type="match status" value="1"/>
</dbReference>
<feature type="domain" description="Response regulatory" evidence="3">
    <location>
        <begin position="27"/>
        <end position="138"/>
    </location>
</feature>
<reference evidence="4 5" key="1">
    <citation type="submission" date="2018-11" db="EMBL/GenBank/DDBJ databases">
        <authorList>
            <person name="Criscuolo A."/>
        </authorList>
    </citation>
    <scope>NUCLEOTIDE SEQUENCE [LARGE SCALE GENOMIC DNA]</scope>
    <source>
        <strain evidence="4">ACIP111625</strain>
    </source>
</reference>
<dbReference type="Proteomes" id="UP000277498">
    <property type="component" value="Unassembled WGS sequence"/>
</dbReference>
<sequence>MPRSDEMSALFSAPPVPQAPLPLRGLTILAVEDSRFTSDALRLMCQRSGARLRRAESLAAAVSHLRLYRPDVAIVDLGLPDGRGEDLIRSLSVAGGPVVFGTSGDAGGGRASLAAGAAGFLEKPLPDLQGFQAAILSHLSDRHLRARPFHAGITPDPLALRDDLRMAEAALARPGAPTRDWLRGFLSGLALQAHDPALAAVSEAVGRGQSGSGIGAVLRDRIGRTEAFRAAG</sequence>
<dbReference type="AlphaFoldDB" id="A0A3P5XDI7"/>
<evidence type="ECO:0000256" key="2">
    <source>
        <dbReference type="PROSITE-ProRule" id="PRU00169"/>
    </source>
</evidence>
<evidence type="ECO:0000313" key="4">
    <source>
        <dbReference type="EMBL" id="VDC29396.1"/>
    </source>
</evidence>
<name>A0A3P5XDI7_9RHOB</name>
<gene>
    <name evidence="4" type="primary">phoP_2</name>
    <name evidence="4" type="ORF">XINFAN_02319</name>
</gene>
<evidence type="ECO:0000313" key="5">
    <source>
        <dbReference type="Proteomes" id="UP000277498"/>
    </source>
</evidence>